<keyword evidence="2" id="KW-1185">Reference proteome</keyword>
<sequence length="124" mass="13728">MMAKVTELHLVSSKDDHQKKAIEEKRCLAVTTAGVVALDDVSSSIIGKGKEAFGGASTGVIERRIPIEVRSMSMFASLIQELERKIPGPLTKNMELYLTLGAKGFQKYVNKLWKTFLSDRKAED</sequence>
<accession>A0ABD1V5J2</accession>
<gene>
    <name evidence="1" type="ORF">Adt_05930</name>
</gene>
<comment type="caution">
    <text evidence="1">The sequence shown here is derived from an EMBL/GenBank/DDBJ whole genome shotgun (WGS) entry which is preliminary data.</text>
</comment>
<evidence type="ECO:0000313" key="2">
    <source>
        <dbReference type="Proteomes" id="UP001604336"/>
    </source>
</evidence>
<reference evidence="2" key="1">
    <citation type="submission" date="2024-07" db="EMBL/GenBank/DDBJ databases">
        <title>Two chromosome-level genome assemblies of Korean endemic species Abeliophyllum distichum and Forsythia ovata (Oleaceae).</title>
        <authorList>
            <person name="Jang H."/>
        </authorList>
    </citation>
    <scope>NUCLEOTIDE SEQUENCE [LARGE SCALE GENOMIC DNA]</scope>
</reference>
<proteinExistence type="predicted"/>
<name>A0ABD1V5J2_9LAMI</name>
<dbReference type="EMBL" id="JBFOLK010000002">
    <property type="protein sequence ID" value="KAL2532579.1"/>
    <property type="molecule type" value="Genomic_DNA"/>
</dbReference>
<organism evidence="1 2">
    <name type="scientific">Abeliophyllum distichum</name>
    <dbReference type="NCBI Taxonomy" id="126358"/>
    <lineage>
        <taxon>Eukaryota</taxon>
        <taxon>Viridiplantae</taxon>
        <taxon>Streptophyta</taxon>
        <taxon>Embryophyta</taxon>
        <taxon>Tracheophyta</taxon>
        <taxon>Spermatophyta</taxon>
        <taxon>Magnoliopsida</taxon>
        <taxon>eudicotyledons</taxon>
        <taxon>Gunneridae</taxon>
        <taxon>Pentapetalae</taxon>
        <taxon>asterids</taxon>
        <taxon>lamiids</taxon>
        <taxon>Lamiales</taxon>
        <taxon>Oleaceae</taxon>
        <taxon>Forsythieae</taxon>
        <taxon>Abeliophyllum</taxon>
    </lineage>
</organism>
<dbReference type="Proteomes" id="UP001604336">
    <property type="component" value="Unassembled WGS sequence"/>
</dbReference>
<dbReference type="AlphaFoldDB" id="A0ABD1V5J2"/>
<evidence type="ECO:0000313" key="1">
    <source>
        <dbReference type="EMBL" id="KAL2532579.1"/>
    </source>
</evidence>
<protein>
    <submittedName>
        <fullName evidence="1">Uncharacterized protein</fullName>
    </submittedName>
</protein>